<evidence type="ECO:0000259" key="17">
    <source>
        <dbReference type="Pfam" id="PF08264"/>
    </source>
</evidence>
<feature type="short sequence motif" description="'HIGH' region" evidence="14">
    <location>
        <begin position="58"/>
        <end position="68"/>
    </location>
</feature>
<evidence type="ECO:0000256" key="11">
    <source>
        <dbReference type="ARBA" id="ARBA00023146"/>
    </source>
</evidence>
<evidence type="ECO:0000256" key="3">
    <source>
        <dbReference type="ARBA" id="ARBA00011245"/>
    </source>
</evidence>
<dbReference type="CDD" id="cd07960">
    <property type="entry name" value="Anticodon_Ia_Ile_BEm"/>
    <property type="match status" value="1"/>
</dbReference>
<dbReference type="FunFam" id="3.40.50.620:FF:000048">
    <property type="entry name" value="Isoleucine--tRNA ligase"/>
    <property type="match status" value="1"/>
</dbReference>
<dbReference type="PANTHER" id="PTHR42765">
    <property type="entry name" value="SOLEUCYL-TRNA SYNTHETASE"/>
    <property type="match status" value="1"/>
</dbReference>
<feature type="binding site" evidence="14">
    <location>
        <position position="923"/>
    </location>
    <ligand>
        <name>Zn(2+)</name>
        <dbReference type="ChEBI" id="CHEBI:29105"/>
    </ligand>
</feature>
<dbReference type="PRINTS" id="PR00984">
    <property type="entry name" value="TRNASYNTHILE"/>
</dbReference>
<keyword evidence="19" id="KW-1185">Reference proteome</keyword>
<dbReference type="EC" id="6.1.1.5" evidence="14"/>
<feature type="binding site" evidence="14">
    <location>
        <position position="920"/>
    </location>
    <ligand>
        <name>Zn(2+)</name>
        <dbReference type="ChEBI" id="CHEBI:29105"/>
    </ligand>
</feature>
<evidence type="ECO:0000256" key="4">
    <source>
        <dbReference type="ARBA" id="ARBA00022490"/>
    </source>
</evidence>
<dbReference type="Gene3D" id="3.40.50.620">
    <property type="entry name" value="HUPs"/>
    <property type="match status" value="2"/>
</dbReference>
<evidence type="ECO:0000259" key="15">
    <source>
        <dbReference type="Pfam" id="PF00133"/>
    </source>
</evidence>
<comment type="similarity">
    <text evidence="2 14">Belongs to the class-I aminoacyl-tRNA synthetase family. IleS type 1 subfamily.</text>
</comment>
<dbReference type="GO" id="GO:0008270">
    <property type="term" value="F:zinc ion binding"/>
    <property type="evidence" value="ECO:0007669"/>
    <property type="project" value="UniProtKB-UniRule"/>
</dbReference>
<protein>
    <recommendedName>
        <fullName evidence="14">Isoleucine--tRNA ligase</fullName>
        <ecNumber evidence="14">6.1.1.5</ecNumber>
    </recommendedName>
    <alternativeName>
        <fullName evidence="14">Isoleucyl-tRNA synthetase</fullName>
        <shortName evidence="14">IleRS</shortName>
    </alternativeName>
</protein>
<dbReference type="PROSITE" id="PS00178">
    <property type="entry name" value="AA_TRNA_LIGASE_I"/>
    <property type="match status" value="1"/>
</dbReference>
<keyword evidence="11 14" id="KW-0030">Aminoacyl-tRNA synthetase</keyword>
<dbReference type="GO" id="GO:0002161">
    <property type="term" value="F:aminoacyl-tRNA deacylase activity"/>
    <property type="evidence" value="ECO:0007669"/>
    <property type="project" value="InterPro"/>
</dbReference>
<feature type="binding site" evidence="14">
    <location>
        <position position="606"/>
    </location>
    <ligand>
        <name>ATP</name>
        <dbReference type="ChEBI" id="CHEBI:30616"/>
    </ligand>
</feature>
<dbReference type="KEGG" id="llp:GH975_10125"/>
<comment type="catalytic activity">
    <reaction evidence="13 14">
        <text>tRNA(Ile) + L-isoleucine + ATP = L-isoleucyl-tRNA(Ile) + AMP + diphosphate</text>
        <dbReference type="Rhea" id="RHEA:11060"/>
        <dbReference type="Rhea" id="RHEA-COMP:9666"/>
        <dbReference type="Rhea" id="RHEA-COMP:9695"/>
        <dbReference type="ChEBI" id="CHEBI:30616"/>
        <dbReference type="ChEBI" id="CHEBI:33019"/>
        <dbReference type="ChEBI" id="CHEBI:58045"/>
        <dbReference type="ChEBI" id="CHEBI:78442"/>
        <dbReference type="ChEBI" id="CHEBI:78528"/>
        <dbReference type="ChEBI" id="CHEBI:456215"/>
        <dbReference type="EC" id="6.1.1.5"/>
    </reaction>
</comment>
<evidence type="ECO:0000256" key="13">
    <source>
        <dbReference type="ARBA" id="ARBA00048359"/>
    </source>
</evidence>
<dbReference type="GO" id="GO:0005524">
    <property type="term" value="F:ATP binding"/>
    <property type="evidence" value="ECO:0007669"/>
    <property type="project" value="UniProtKB-UniRule"/>
</dbReference>
<dbReference type="AlphaFoldDB" id="A0A5Q2QC80"/>
<feature type="domain" description="Methionyl/Valyl/Leucyl/Isoleucyl-tRNA synthetase anticodon-binding" evidence="17">
    <location>
        <begin position="686"/>
        <end position="838"/>
    </location>
</feature>
<reference evidence="18 19" key="1">
    <citation type="submission" date="2019-11" db="EMBL/GenBank/DDBJ databases">
        <authorList>
            <person name="Khan S.A."/>
            <person name="Jeon C.O."/>
            <person name="Chun B.H."/>
        </authorList>
    </citation>
    <scope>NUCLEOTIDE SEQUENCE [LARGE SCALE GENOMIC DNA]</scope>
    <source>
        <strain evidence="18 19">IMCC 1097</strain>
    </source>
</reference>
<dbReference type="EMBL" id="CP045871">
    <property type="protein sequence ID" value="QGG80903.1"/>
    <property type="molecule type" value="Genomic_DNA"/>
</dbReference>
<dbReference type="Gene3D" id="1.10.730.20">
    <property type="match status" value="1"/>
</dbReference>
<dbReference type="SUPFAM" id="SSF52374">
    <property type="entry name" value="Nucleotidylyl transferase"/>
    <property type="match status" value="1"/>
</dbReference>
<feature type="short sequence motif" description="'KMSKS' region" evidence="14">
    <location>
        <begin position="603"/>
        <end position="607"/>
    </location>
</feature>
<evidence type="ECO:0000256" key="9">
    <source>
        <dbReference type="ARBA" id="ARBA00022840"/>
    </source>
</evidence>
<sequence length="937" mass="103918">MTDYKSTLNLPETDFPMRGNLPKREPDMLASWEARGLYQAMRDARAGAPKYVLHDGPPYANGDIHIGHAVNKVLKDIVIKCHVLEGFDAPYVPGWDCHGLPIEHKVETTIGKIGKEFADANAFRDACRAYAHEQIDIQKAGFKRLGIVGDWDNPYLTMNFETEAEIVRTLGRLVAQGHLRKGEKPVYWCTDCQSALAEAEVEYADKTSLNVDVAFPVQDTAELARRMGADEANGASVVIWTTTPWTLPSNRFVCVGDALDYVLVRLVKDGVARTLVVAEGLLITVLARWGVATHQVLGRAKGPELTGLILQAPWGDSVPLLDGDHVTLEAGTGCVHSAPAYGLEDFMVAQRHGIESLSPVQDDGTFPADFPVIGGMHVQKCGNRVAEYLEDQGVLVHKDRQAHSYPHCWRHKTPVIYRATPQWFIAMQGGLLDSARTAVDSEITFTPEWGRNRLSAMLADRPDWCISRQRNWGSPITLFVHKQTMELHPDTESFFEPIAARIEQGGINAWFDLDARELLGDDADHYRKTTDILDVWFDSGVTHASVLAKRDELTFPADLYLEGSDQHRGWFQSSLLTSAALHGHAPYKALLTHGFAVDAKGRKMSKSEGNVVAPQTVMDKMGADVLRLWIAATDYTKELAVSDEILKRTADAYRRIRNTSRFMLANLSGFDPATDQVATADLVALDRWILARASDLQSQIRGHYMRHEFGAVYQLVHNFCVNELGGFYLDIVKDRQYTCQADGHPRRSAQTALYHLIEAFSRWIAPILSFTAQEIWAEIPGQRREFVFADQWHTDMNVSYADDLDNDFWLRVLAARDLVNQAIEVARNAKVVGGSLEAAATIYADDTMYAALAHLGDELRFTTLTSAVSLAPLADVPADAHRNEAGNLGVTIAAVSDAKCERCWHRVPDVGSDPAHADICGRCVSNIHGDGEARQFA</sequence>
<dbReference type="InterPro" id="IPR009080">
    <property type="entry name" value="tRNAsynth_Ia_anticodon-bd"/>
</dbReference>
<feature type="domain" description="Zinc finger FPG/IleRS-type" evidence="16">
    <location>
        <begin position="899"/>
        <end position="926"/>
    </location>
</feature>
<dbReference type="InterPro" id="IPR013155">
    <property type="entry name" value="M/V/L/I-tRNA-synth_anticd-bd"/>
</dbReference>
<evidence type="ECO:0000256" key="5">
    <source>
        <dbReference type="ARBA" id="ARBA00022598"/>
    </source>
</evidence>
<dbReference type="Pfam" id="PF00133">
    <property type="entry name" value="tRNA-synt_1"/>
    <property type="match status" value="1"/>
</dbReference>
<evidence type="ECO:0000256" key="6">
    <source>
        <dbReference type="ARBA" id="ARBA00022723"/>
    </source>
</evidence>
<proteinExistence type="inferred from homology"/>
<dbReference type="CDD" id="cd00818">
    <property type="entry name" value="IleRS_core"/>
    <property type="match status" value="1"/>
</dbReference>
<dbReference type="Pfam" id="PF08264">
    <property type="entry name" value="Anticodon_1"/>
    <property type="match status" value="1"/>
</dbReference>
<evidence type="ECO:0000256" key="8">
    <source>
        <dbReference type="ARBA" id="ARBA00022833"/>
    </source>
</evidence>
<comment type="domain">
    <text evidence="14">IleRS has two distinct active sites: one for aminoacylation and one for editing. The misactivated valine is translocated from the active site to the editing site, which sterically excludes the correctly activated isoleucine. The single editing site contains two valyl binding pockets, one specific for each substrate (Val-AMP or Val-tRNA(Ile)).</text>
</comment>
<keyword evidence="4 14" id="KW-0963">Cytoplasm</keyword>
<keyword evidence="5 14" id="KW-0436">Ligase</keyword>
<comment type="subcellular location">
    <subcellularLocation>
        <location evidence="1 14">Cytoplasm</location>
    </subcellularLocation>
</comment>
<evidence type="ECO:0000313" key="19">
    <source>
        <dbReference type="Proteomes" id="UP000388235"/>
    </source>
</evidence>
<keyword evidence="10 14" id="KW-0648">Protein biosynthesis</keyword>
<accession>A0A5Q2QC80</accession>
<dbReference type="InterPro" id="IPR023585">
    <property type="entry name" value="Ile-tRNA-ligase_type1"/>
</dbReference>
<dbReference type="InterPro" id="IPR001412">
    <property type="entry name" value="aa-tRNA-synth_I_CS"/>
</dbReference>
<dbReference type="InterPro" id="IPR002301">
    <property type="entry name" value="Ile-tRNA-ligase"/>
</dbReference>
<dbReference type="SUPFAM" id="SSF47323">
    <property type="entry name" value="Anticodon-binding domain of a subclass of class I aminoacyl-tRNA synthetases"/>
    <property type="match status" value="1"/>
</dbReference>
<dbReference type="PANTHER" id="PTHR42765:SF1">
    <property type="entry name" value="ISOLEUCINE--TRNA LIGASE, MITOCHONDRIAL"/>
    <property type="match status" value="1"/>
</dbReference>
<dbReference type="InterPro" id="IPR050081">
    <property type="entry name" value="Ile-tRNA_ligase"/>
</dbReference>
<evidence type="ECO:0000256" key="12">
    <source>
        <dbReference type="ARBA" id="ARBA00025217"/>
    </source>
</evidence>
<evidence type="ECO:0000313" key="18">
    <source>
        <dbReference type="EMBL" id="QGG80903.1"/>
    </source>
</evidence>
<evidence type="ECO:0000259" key="16">
    <source>
        <dbReference type="Pfam" id="PF06827"/>
    </source>
</evidence>
<feature type="domain" description="Aminoacyl-tRNA synthetase class Ia" evidence="15">
    <location>
        <begin position="28"/>
        <end position="641"/>
    </location>
</feature>
<dbReference type="SUPFAM" id="SSF50677">
    <property type="entry name" value="ValRS/IleRS/LeuRS editing domain"/>
    <property type="match status" value="1"/>
</dbReference>
<feature type="binding site" evidence="14">
    <location>
        <position position="900"/>
    </location>
    <ligand>
        <name>Zn(2+)</name>
        <dbReference type="ChEBI" id="CHEBI:29105"/>
    </ligand>
</feature>
<organism evidence="18 19">
    <name type="scientific">Litorivicinus lipolyticus</name>
    <dbReference type="NCBI Taxonomy" id="418701"/>
    <lineage>
        <taxon>Bacteria</taxon>
        <taxon>Pseudomonadati</taxon>
        <taxon>Pseudomonadota</taxon>
        <taxon>Gammaproteobacteria</taxon>
        <taxon>Oceanospirillales</taxon>
        <taxon>Litorivicinaceae</taxon>
        <taxon>Litorivicinus</taxon>
    </lineage>
</organism>
<dbReference type="GO" id="GO:0000049">
    <property type="term" value="F:tRNA binding"/>
    <property type="evidence" value="ECO:0007669"/>
    <property type="project" value="InterPro"/>
</dbReference>
<evidence type="ECO:0000256" key="1">
    <source>
        <dbReference type="ARBA" id="ARBA00004496"/>
    </source>
</evidence>
<dbReference type="InterPro" id="IPR010663">
    <property type="entry name" value="Znf_FPG/IleRS"/>
</dbReference>
<keyword evidence="7 14" id="KW-0547">Nucleotide-binding</keyword>
<name>A0A5Q2QC80_9GAMM</name>
<dbReference type="GO" id="GO:0004822">
    <property type="term" value="F:isoleucine-tRNA ligase activity"/>
    <property type="evidence" value="ECO:0007669"/>
    <property type="project" value="UniProtKB-UniRule"/>
</dbReference>
<dbReference type="Proteomes" id="UP000388235">
    <property type="component" value="Chromosome"/>
</dbReference>
<dbReference type="InterPro" id="IPR009008">
    <property type="entry name" value="Val/Leu/Ile-tRNA-synth_edit"/>
</dbReference>
<dbReference type="InterPro" id="IPR002300">
    <property type="entry name" value="aa-tRNA-synth_Ia"/>
</dbReference>
<comment type="cofactor">
    <cofactor evidence="14">
        <name>Zn(2+)</name>
        <dbReference type="ChEBI" id="CHEBI:29105"/>
    </cofactor>
    <text evidence="14">Binds 1 zinc ion per subunit.</text>
</comment>
<dbReference type="PROSITE" id="PS50096">
    <property type="entry name" value="IQ"/>
    <property type="match status" value="1"/>
</dbReference>
<dbReference type="NCBIfam" id="TIGR00392">
    <property type="entry name" value="ileS"/>
    <property type="match status" value="1"/>
</dbReference>
<dbReference type="FunFam" id="1.10.730.20:FF:000001">
    <property type="entry name" value="Isoleucine--tRNA ligase"/>
    <property type="match status" value="1"/>
</dbReference>
<dbReference type="HAMAP" id="MF_02002">
    <property type="entry name" value="Ile_tRNA_synth_type1"/>
    <property type="match status" value="1"/>
</dbReference>
<dbReference type="FunFam" id="3.40.50.620:FF:000042">
    <property type="entry name" value="Isoleucine--tRNA ligase"/>
    <property type="match status" value="1"/>
</dbReference>
<dbReference type="InterPro" id="IPR014729">
    <property type="entry name" value="Rossmann-like_a/b/a_fold"/>
</dbReference>
<dbReference type="InterPro" id="IPR033708">
    <property type="entry name" value="Anticodon_Ile_BEm"/>
</dbReference>
<dbReference type="OrthoDB" id="9810365at2"/>
<comment type="function">
    <text evidence="12 14">Catalyzes the attachment of isoleucine to tRNA(Ile). As IleRS can inadvertently accommodate and process structurally similar amino acids such as valine, to avoid such errors it has two additional distinct tRNA(Ile)-dependent editing activities. One activity is designated as 'pretransfer' editing and involves the hydrolysis of activated Val-AMP. The other activity is designated 'posttransfer' editing and involves deacylation of mischarged Val-tRNA(Ile).</text>
</comment>
<feature type="binding site" evidence="14">
    <location>
        <position position="562"/>
    </location>
    <ligand>
        <name>L-isoleucyl-5'-AMP</name>
        <dbReference type="ChEBI" id="CHEBI:178002"/>
    </ligand>
</feature>
<evidence type="ECO:0000256" key="7">
    <source>
        <dbReference type="ARBA" id="ARBA00022741"/>
    </source>
</evidence>
<keyword evidence="9 14" id="KW-0067">ATP-binding</keyword>
<dbReference type="RefSeq" id="WP_153714406.1">
    <property type="nucleotide sequence ID" value="NZ_CP045871.1"/>
</dbReference>
<evidence type="ECO:0000256" key="14">
    <source>
        <dbReference type="HAMAP-Rule" id="MF_02002"/>
    </source>
</evidence>
<dbReference type="GO" id="GO:0005829">
    <property type="term" value="C:cytosol"/>
    <property type="evidence" value="ECO:0007669"/>
    <property type="project" value="TreeGrafter"/>
</dbReference>
<dbReference type="GO" id="GO:0006428">
    <property type="term" value="P:isoleucyl-tRNA aminoacylation"/>
    <property type="evidence" value="ECO:0007669"/>
    <property type="project" value="UniProtKB-UniRule"/>
</dbReference>
<evidence type="ECO:0000256" key="10">
    <source>
        <dbReference type="ARBA" id="ARBA00022917"/>
    </source>
</evidence>
<keyword evidence="6 14" id="KW-0479">Metal-binding</keyword>
<feature type="binding site" evidence="14">
    <location>
        <position position="903"/>
    </location>
    <ligand>
        <name>Zn(2+)</name>
        <dbReference type="ChEBI" id="CHEBI:29105"/>
    </ligand>
</feature>
<comment type="subunit">
    <text evidence="3 14">Monomer.</text>
</comment>
<keyword evidence="8 14" id="KW-0862">Zinc</keyword>
<dbReference type="Pfam" id="PF06827">
    <property type="entry name" value="zf-FPG_IleRS"/>
    <property type="match status" value="1"/>
</dbReference>
<evidence type="ECO:0000256" key="2">
    <source>
        <dbReference type="ARBA" id="ARBA00006887"/>
    </source>
</evidence>
<gene>
    <name evidence="14 18" type="primary">ileS</name>
    <name evidence="18" type="ORF">GH975_10125</name>
</gene>